<keyword evidence="1" id="KW-0812">Transmembrane</keyword>
<organism evidence="1">
    <name type="scientific">Inoviridae sp. ctJfE44</name>
    <dbReference type="NCBI Taxonomy" id="2825779"/>
    <lineage>
        <taxon>Viruses</taxon>
        <taxon>Monodnaviria</taxon>
        <taxon>Loebvirae</taxon>
        <taxon>Hofneiviricota</taxon>
        <taxon>Faserviricetes</taxon>
        <taxon>Tubulavirales</taxon>
        <taxon>Inoviridae</taxon>
    </lineage>
</organism>
<protein>
    <submittedName>
        <fullName evidence="1">Integrin alpha-IIb, Integrin beta-3, transmembrane signaling, protein structure</fullName>
    </submittedName>
</protein>
<reference evidence="1" key="1">
    <citation type="journal article" date="2021" name="Proc. Natl. Acad. Sci. U.S.A.">
        <title>A Catalog of Tens of Thousands of Viruses from Human Metagenomes Reveals Hidden Associations with Chronic Diseases.</title>
        <authorList>
            <person name="Tisza M.J."/>
            <person name="Buck C.B."/>
        </authorList>
    </citation>
    <scope>NUCLEOTIDE SEQUENCE</scope>
    <source>
        <strain evidence="1">CtJfE44</strain>
    </source>
</reference>
<dbReference type="EMBL" id="BK016060">
    <property type="protein sequence ID" value="DAF91745.1"/>
    <property type="molecule type" value="Genomic_DNA"/>
</dbReference>
<keyword evidence="1" id="KW-0401">Integrin</keyword>
<keyword evidence="1" id="KW-0472">Membrane</keyword>
<sequence length="31" mass="3804">MIKYWLWGGGFFRRGPHSQENQKFFSESNLR</sequence>
<proteinExistence type="predicted"/>
<dbReference type="GO" id="GO:0007229">
    <property type="term" value="P:integrin-mediated signaling pathway"/>
    <property type="evidence" value="ECO:0007669"/>
    <property type="project" value="UniProtKB-KW"/>
</dbReference>
<accession>A0A8S5UB90</accession>
<evidence type="ECO:0000313" key="1">
    <source>
        <dbReference type="EMBL" id="DAF91745.1"/>
    </source>
</evidence>
<name>A0A8S5UB90_9VIRU</name>